<dbReference type="EMBL" id="GL983930">
    <property type="protein sequence ID" value="EGR30923.1"/>
    <property type="molecule type" value="Genomic_DNA"/>
</dbReference>
<dbReference type="RefSeq" id="XP_004032510.1">
    <property type="nucleotide sequence ID" value="XM_004032462.1"/>
</dbReference>
<dbReference type="PANTHER" id="PTHR24064">
    <property type="entry name" value="SOLUTE CARRIER FAMILY 22 MEMBER"/>
    <property type="match status" value="1"/>
</dbReference>
<evidence type="ECO:0000313" key="7">
    <source>
        <dbReference type="EMBL" id="EGR30923.1"/>
    </source>
</evidence>
<dbReference type="Proteomes" id="UP000008983">
    <property type="component" value="Unassembled WGS sequence"/>
</dbReference>
<accession>G0QV30</accession>
<feature type="transmembrane region" description="Helical" evidence="5">
    <location>
        <begin position="316"/>
        <end position="333"/>
    </location>
</feature>
<proteinExistence type="predicted"/>
<dbReference type="InterPro" id="IPR020846">
    <property type="entry name" value="MFS_dom"/>
</dbReference>
<evidence type="ECO:0000256" key="2">
    <source>
        <dbReference type="ARBA" id="ARBA00022692"/>
    </source>
</evidence>
<dbReference type="GO" id="GO:0016020">
    <property type="term" value="C:membrane"/>
    <property type="evidence" value="ECO:0007669"/>
    <property type="project" value="UniProtKB-SubCell"/>
</dbReference>
<evidence type="ECO:0000256" key="3">
    <source>
        <dbReference type="ARBA" id="ARBA00022989"/>
    </source>
</evidence>
<dbReference type="InterPro" id="IPR036259">
    <property type="entry name" value="MFS_trans_sf"/>
</dbReference>
<reference evidence="7 8" key="1">
    <citation type="submission" date="2011-07" db="EMBL/GenBank/DDBJ databases">
        <authorList>
            <person name="Coyne R."/>
            <person name="Brami D."/>
            <person name="Johnson J."/>
            <person name="Hostetler J."/>
            <person name="Hannick L."/>
            <person name="Clark T."/>
            <person name="Cassidy-Hanley D."/>
            <person name="Inman J."/>
        </authorList>
    </citation>
    <scope>NUCLEOTIDE SEQUENCE [LARGE SCALE GENOMIC DNA]</scope>
    <source>
        <strain evidence="7 8">G5</strain>
    </source>
</reference>
<dbReference type="GeneID" id="14907059"/>
<dbReference type="GO" id="GO:0022857">
    <property type="term" value="F:transmembrane transporter activity"/>
    <property type="evidence" value="ECO:0007669"/>
    <property type="project" value="InterPro"/>
</dbReference>
<feature type="domain" description="Major facilitator superfamily (MFS) profile" evidence="6">
    <location>
        <begin position="1"/>
        <end position="338"/>
    </location>
</feature>
<dbReference type="Pfam" id="PF00083">
    <property type="entry name" value="Sugar_tr"/>
    <property type="match status" value="1"/>
</dbReference>
<dbReference type="OrthoDB" id="288771at2759"/>
<evidence type="ECO:0000313" key="8">
    <source>
        <dbReference type="Proteomes" id="UP000008983"/>
    </source>
</evidence>
<dbReference type="AlphaFoldDB" id="G0QV30"/>
<evidence type="ECO:0000259" key="6">
    <source>
        <dbReference type="PROSITE" id="PS50850"/>
    </source>
</evidence>
<name>G0QV30_ICHMU</name>
<evidence type="ECO:0000256" key="5">
    <source>
        <dbReference type="SAM" id="Phobius"/>
    </source>
</evidence>
<feature type="transmembrane region" description="Helical" evidence="5">
    <location>
        <begin position="59"/>
        <end position="78"/>
    </location>
</feature>
<dbReference type="InParanoid" id="G0QV30"/>
<evidence type="ECO:0000256" key="4">
    <source>
        <dbReference type="ARBA" id="ARBA00023136"/>
    </source>
</evidence>
<evidence type="ECO:0000256" key="1">
    <source>
        <dbReference type="ARBA" id="ARBA00004141"/>
    </source>
</evidence>
<sequence>MILIFFAGLGLNGFEAISLVYVSEISADKFRNYSTVILNCSWAIAQILYSFVSLYLQNWRYVCTVFIGIPSLLLVFVCNKSLLETPRYFVSKNMYEEARVVLDKICLQNKRPRFQYRLEGEMQEGLDYHQKQNQQNLQVHNYNYLDLFRFPSLRKITLCMMLLWVFRYIIYYGQTFSLSSLGAEMHSNLTFTAMSEIVATLLSAPIKMKMKRVQSLFWFSLITGIACVSLFFLQMPSQCYFLGQTCVQKALITLFAILIRFGISIYGNILITFTSEKYPTVVRSIGYGLSITSGKIVTIFVPIIVVQILYYELNPLAFFGIIGIVVAILAKFMNESQGQEMKDQIQEMIENENALIELENIGGFSNKALKQNLLK</sequence>
<dbReference type="Gene3D" id="1.20.1250.20">
    <property type="entry name" value="MFS general substrate transporter like domains"/>
    <property type="match status" value="1"/>
</dbReference>
<keyword evidence="4 5" id="KW-0472">Membrane</keyword>
<protein>
    <submittedName>
        <fullName evidence="7">Major facilitator superfamily protein, putative</fullName>
    </submittedName>
</protein>
<dbReference type="InterPro" id="IPR005828">
    <property type="entry name" value="MFS_sugar_transport-like"/>
</dbReference>
<dbReference type="STRING" id="857967.G0QV30"/>
<keyword evidence="8" id="KW-1185">Reference proteome</keyword>
<keyword evidence="2 5" id="KW-0812">Transmembrane</keyword>
<dbReference type="eggNOG" id="KOG0255">
    <property type="taxonomic scope" value="Eukaryota"/>
</dbReference>
<gene>
    <name evidence="7" type="ORF">IMG5_120880</name>
</gene>
<comment type="subcellular location">
    <subcellularLocation>
        <location evidence="1">Membrane</location>
        <topology evidence="1">Multi-pass membrane protein</topology>
    </subcellularLocation>
</comment>
<keyword evidence="3 5" id="KW-1133">Transmembrane helix</keyword>
<dbReference type="OMA" id="YLKNCAN"/>
<dbReference type="SUPFAM" id="SSF103473">
    <property type="entry name" value="MFS general substrate transporter"/>
    <property type="match status" value="1"/>
</dbReference>
<dbReference type="PROSITE" id="PS50850">
    <property type="entry name" value="MFS"/>
    <property type="match status" value="1"/>
</dbReference>
<feature type="transmembrane region" description="Helical" evidence="5">
    <location>
        <begin position="216"/>
        <end position="235"/>
    </location>
</feature>
<feature type="transmembrane region" description="Helical" evidence="5">
    <location>
        <begin position="285"/>
        <end position="310"/>
    </location>
</feature>
<organism evidence="7 8">
    <name type="scientific">Ichthyophthirius multifiliis</name>
    <name type="common">White spot disease agent</name>
    <name type="synonym">Ich</name>
    <dbReference type="NCBI Taxonomy" id="5932"/>
    <lineage>
        <taxon>Eukaryota</taxon>
        <taxon>Sar</taxon>
        <taxon>Alveolata</taxon>
        <taxon>Ciliophora</taxon>
        <taxon>Intramacronucleata</taxon>
        <taxon>Oligohymenophorea</taxon>
        <taxon>Hymenostomatida</taxon>
        <taxon>Ophryoglenina</taxon>
        <taxon>Ichthyophthirius</taxon>
    </lineage>
</organism>
<feature type="transmembrane region" description="Helical" evidence="5">
    <location>
        <begin position="250"/>
        <end position="273"/>
    </location>
</feature>